<evidence type="ECO:0000313" key="10">
    <source>
        <dbReference type="Proteomes" id="UP000031643"/>
    </source>
</evidence>
<dbReference type="RefSeq" id="WP_208430885.1">
    <property type="nucleotide sequence ID" value="NZ_AP014648.1"/>
</dbReference>
<name>A0A0A8K644_9HYPH</name>
<dbReference type="GO" id="GO:0009055">
    <property type="term" value="F:electron transfer activity"/>
    <property type="evidence" value="ECO:0007669"/>
    <property type="project" value="InterPro"/>
</dbReference>
<proteinExistence type="predicted"/>
<evidence type="ECO:0000256" key="7">
    <source>
        <dbReference type="PROSITE-ProRule" id="PRU00433"/>
    </source>
</evidence>
<dbReference type="Pfam" id="PF03150">
    <property type="entry name" value="CCP_MauG"/>
    <property type="match status" value="1"/>
</dbReference>
<reference evidence="9 10" key="1">
    <citation type="submission" date="2014-09" db="EMBL/GenBank/DDBJ databases">
        <title>Genome sequencing of Methyloceanibacter caenitepidi Gela4.</title>
        <authorList>
            <person name="Takeuchi M."/>
            <person name="Susumu S."/>
            <person name="Kamagata Y."/>
            <person name="Oshima K."/>
            <person name="Hattori M."/>
            <person name="Iwasaki W."/>
        </authorList>
    </citation>
    <scope>NUCLEOTIDE SEQUENCE [LARGE SCALE GENOMIC DNA]</scope>
    <source>
        <strain evidence="9 10">Gela4</strain>
    </source>
</reference>
<evidence type="ECO:0000259" key="8">
    <source>
        <dbReference type="PROSITE" id="PS51007"/>
    </source>
</evidence>
<evidence type="ECO:0000256" key="6">
    <source>
        <dbReference type="ARBA" id="ARBA00023004"/>
    </source>
</evidence>
<dbReference type="InterPro" id="IPR009056">
    <property type="entry name" value="Cyt_c-like_dom"/>
</dbReference>
<dbReference type="InterPro" id="IPR004852">
    <property type="entry name" value="Di-haem_cyt_c_peroxidsae"/>
</dbReference>
<dbReference type="EC" id="1.11.1.5" evidence="9"/>
<evidence type="ECO:0000256" key="1">
    <source>
        <dbReference type="ARBA" id="ARBA00004196"/>
    </source>
</evidence>
<dbReference type="AlphaFoldDB" id="A0A0A8K644"/>
<evidence type="ECO:0000256" key="5">
    <source>
        <dbReference type="ARBA" id="ARBA00023002"/>
    </source>
</evidence>
<organism evidence="9 10">
    <name type="scientific">Methyloceanibacter caenitepidi</name>
    <dbReference type="NCBI Taxonomy" id="1384459"/>
    <lineage>
        <taxon>Bacteria</taxon>
        <taxon>Pseudomonadati</taxon>
        <taxon>Pseudomonadota</taxon>
        <taxon>Alphaproteobacteria</taxon>
        <taxon>Hyphomicrobiales</taxon>
        <taxon>Hyphomicrobiaceae</taxon>
        <taxon>Methyloceanibacter</taxon>
    </lineage>
</organism>
<keyword evidence="9" id="KW-0575">Peroxidase</keyword>
<evidence type="ECO:0000256" key="2">
    <source>
        <dbReference type="ARBA" id="ARBA00022617"/>
    </source>
</evidence>
<dbReference type="KEGG" id="mcg:GL4_2961"/>
<comment type="subcellular location">
    <subcellularLocation>
        <location evidence="1">Cell envelope</location>
    </subcellularLocation>
</comment>
<dbReference type="Proteomes" id="UP000031643">
    <property type="component" value="Chromosome"/>
</dbReference>
<dbReference type="HOGENOM" id="CLU_034652_0_1_5"/>
<keyword evidence="2 7" id="KW-0349">Heme</keyword>
<keyword evidence="3 7" id="KW-0479">Metal-binding</keyword>
<dbReference type="GO" id="GO:0046872">
    <property type="term" value="F:metal ion binding"/>
    <property type="evidence" value="ECO:0007669"/>
    <property type="project" value="UniProtKB-KW"/>
</dbReference>
<dbReference type="PANTHER" id="PTHR30600">
    <property type="entry name" value="CYTOCHROME C PEROXIDASE-RELATED"/>
    <property type="match status" value="1"/>
</dbReference>
<dbReference type="PROSITE" id="PS51007">
    <property type="entry name" value="CYTC"/>
    <property type="match status" value="1"/>
</dbReference>
<evidence type="ECO:0000313" key="9">
    <source>
        <dbReference type="EMBL" id="BAQ18393.1"/>
    </source>
</evidence>
<gene>
    <name evidence="9" type="ORF">GL4_2961</name>
</gene>
<dbReference type="PANTHER" id="PTHR30600:SF10">
    <property type="entry name" value="BLL6722 PROTEIN"/>
    <property type="match status" value="1"/>
</dbReference>
<dbReference type="SUPFAM" id="SSF46626">
    <property type="entry name" value="Cytochrome c"/>
    <property type="match status" value="2"/>
</dbReference>
<dbReference type="GO" id="GO:0030313">
    <property type="term" value="C:cell envelope"/>
    <property type="evidence" value="ECO:0007669"/>
    <property type="project" value="UniProtKB-SubCell"/>
</dbReference>
<keyword evidence="4" id="KW-0732">Signal</keyword>
<dbReference type="EMBL" id="AP014648">
    <property type="protein sequence ID" value="BAQ18393.1"/>
    <property type="molecule type" value="Genomic_DNA"/>
</dbReference>
<evidence type="ECO:0000256" key="3">
    <source>
        <dbReference type="ARBA" id="ARBA00022723"/>
    </source>
</evidence>
<dbReference type="GO" id="GO:0004130">
    <property type="term" value="F:cytochrome-c peroxidase activity"/>
    <property type="evidence" value="ECO:0007669"/>
    <property type="project" value="UniProtKB-EC"/>
</dbReference>
<dbReference type="InterPro" id="IPR051395">
    <property type="entry name" value="Cytochrome_c_Peroxidase/MauG"/>
</dbReference>
<dbReference type="Gene3D" id="1.10.760.10">
    <property type="entry name" value="Cytochrome c-like domain"/>
    <property type="match status" value="2"/>
</dbReference>
<accession>A0A0A8K644</accession>
<sequence>MLGRPIGLRARAGFVAVVWLSLIGLGTAPRSVSAETTAVPDHLPLTETPPDTVELGHMLYNDLNISANRNTGCVTCHAHSAGFADPRSAADPEGMPVSPGSVPGKYGTRNAQTSAYATFSPPFHWSEADGSYVGGQFWDGRANSLADQAVGPPLNPLEMAMADKKAVLARLAENPVYLEAFRRLYGVDLKWNQIDLVYPKFGLAIAAFEPTDEFAEFNSKYDLYVAGQAELTAQEKLGLELFNGKAMCANCHTSTPPENYPHTLFTDFTYDNLGIPVNPRIAELHGVDKLPPDLGLGGRPDIAAKHPDGSQEGKFKVSTLRNIELTAPYGHNGVFATLEQIVHFYNTRDTLGEVPDAADPGFGVTGWPKPEVPETVNKTELGNLGLTEEEEAAIVAFLKTLTDDSLDNDLTPESEAPLRR</sequence>
<dbReference type="STRING" id="1384459.GL4_2961"/>
<keyword evidence="10" id="KW-1185">Reference proteome</keyword>
<keyword evidence="6 7" id="KW-0408">Iron</keyword>
<protein>
    <submittedName>
        <fullName evidence="9">Cytochrome c551 peroxidase</fullName>
        <ecNumber evidence="9">1.11.1.5</ecNumber>
    </submittedName>
</protein>
<feature type="domain" description="Cytochrome c" evidence="8">
    <location>
        <begin position="233"/>
        <end position="402"/>
    </location>
</feature>
<dbReference type="GO" id="GO:0020037">
    <property type="term" value="F:heme binding"/>
    <property type="evidence" value="ECO:0007669"/>
    <property type="project" value="InterPro"/>
</dbReference>
<evidence type="ECO:0000256" key="4">
    <source>
        <dbReference type="ARBA" id="ARBA00022729"/>
    </source>
</evidence>
<dbReference type="InterPro" id="IPR036909">
    <property type="entry name" value="Cyt_c-like_dom_sf"/>
</dbReference>
<keyword evidence="5 9" id="KW-0560">Oxidoreductase</keyword>